<protein>
    <submittedName>
        <fullName evidence="3">J domain-containing protein</fullName>
    </submittedName>
</protein>
<dbReference type="RefSeq" id="WP_248667563.1">
    <property type="nucleotide sequence ID" value="NZ_JALPRX010000057.1"/>
</dbReference>
<organism evidence="3 4">
    <name type="scientific">Roseomonas acroporae</name>
    <dbReference type="NCBI Taxonomy" id="2937791"/>
    <lineage>
        <taxon>Bacteria</taxon>
        <taxon>Pseudomonadati</taxon>
        <taxon>Pseudomonadota</taxon>
        <taxon>Alphaproteobacteria</taxon>
        <taxon>Acetobacterales</taxon>
        <taxon>Roseomonadaceae</taxon>
        <taxon>Roseomonas</taxon>
    </lineage>
</organism>
<dbReference type="SMART" id="SM00271">
    <property type="entry name" value="DnaJ"/>
    <property type="match status" value="1"/>
</dbReference>
<keyword evidence="4" id="KW-1185">Reference proteome</keyword>
<sequence length="204" mass="23335">MARRGERLRYHAPDPDSPNRPCDAPGCAALGEFRAPQGRDRLRQWYWFCLDHVRAYNQSWDYYRGMPPSQIEAELRGDTTWQRPTWPLGRLGSRARIDAELLRDPLGLFAEGVRRRPPEPKAESAREDAPPELRAALDVLGLHWPVAFPDLRTRYKDLAKRHHPDANGGDRAAEERLKDINRAYTLLRHRLDPRMNGAAAAATG</sequence>
<name>A0A9X2BX04_9PROT</name>
<dbReference type="SUPFAM" id="SSF46565">
    <property type="entry name" value="Chaperone J-domain"/>
    <property type="match status" value="1"/>
</dbReference>
<dbReference type="EMBL" id="JALPRX010000057">
    <property type="protein sequence ID" value="MCK8785444.1"/>
    <property type="molecule type" value="Genomic_DNA"/>
</dbReference>
<dbReference type="CDD" id="cd06257">
    <property type="entry name" value="DnaJ"/>
    <property type="match status" value="1"/>
</dbReference>
<feature type="compositionally biased region" description="Basic and acidic residues" evidence="1">
    <location>
        <begin position="1"/>
        <end position="14"/>
    </location>
</feature>
<evidence type="ECO:0000256" key="1">
    <source>
        <dbReference type="SAM" id="MobiDB-lite"/>
    </source>
</evidence>
<reference evidence="3" key="1">
    <citation type="submission" date="2022-04" db="EMBL/GenBank/DDBJ databases">
        <title>Roseomonas acroporae sp. nov., isolated from coral Acropora digitifera.</title>
        <authorList>
            <person name="Sun H."/>
        </authorList>
    </citation>
    <scope>NUCLEOTIDE SEQUENCE</scope>
    <source>
        <strain evidence="3">NAR14</strain>
    </source>
</reference>
<dbReference type="InterPro" id="IPR036869">
    <property type="entry name" value="J_dom_sf"/>
</dbReference>
<dbReference type="Pfam" id="PF00226">
    <property type="entry name" value="DnaJ"/>
    <property type="match status" value="1"/>
</dbReference>
<dbReference type="PROSITE" id="PS50076">
    <property type="entry name" value="DNAJ_2"/>
    <property type="match status" value="1"/>
</dbReference>
<feature type="domain" description="J" evidence="2">
    <location>
        <begin position="135"/>
        <end position="192"/>
    </location>
</feature>
<dbReference type="PRINTS" id="PR00625">
    <property type="entry name" value="JDOMAIN"/>
</dbReference>
<proteinExistence type="predicted"/>
<dbReference type="AlphaFoldDB" id="A0A9X2BX04"/>
<evidence type="ECO:0000313" key="3">
    <source>
        <dbReference type="EMBL" id="MCK8785444.1"/>
    </source>
</evidence>
<evidence type="ECO:0000313" key="4">
    <source>
        <dbReference type="Proteomes" id="UP001139516"/>
    </source>
</evidence>
<comment type="caution">
    <text evidence="3">The sequence shown here is derived from an EMBL/GenBank/DDBJ whole genome shotgun (WGS) entry which is preliminary data.</text>
</comment>
<evidence type="ECO:0000259" key="2">
    <source>
        <dbReference type="PROSITE" id="PS50076"/>
    </source>
</evidence>
<feature type="region of interest" description="Disordered" evidence="1">
    <location>
        <begin position="1"/>
        <end position="21"/>
    </location>
</feature>
<dbReference type="Proteomes" id="UP001139516">
    <property type="component" value="Unassembled WGS sequence"/>
</dbReference>
<dbReference type="Gene3D" id="1.10.287.110">
    <property type="entry name" value="DnaJ domain"/>
    <property type="match status" value="1"/>
</dbReference>
<gene>
    <name evidence="3" type="ORF">M0638_13725</name>
</gene>
<dbReference type="InterPro" id="IPR001623">
    <property type="entry name" value="DnaJ_domain"/>
</dbReference>
<accession>A0A9X2BX04</accession>